<evidence type="ECO:0000313" key="2">
    <source>
        <dbReference type="EMBL" id="OAQ55208.1"/>
    </source>
</evidence>
<dbReference type="KEGG" id="eth:CK496_04745"/>
<dbReference type="EMBL" id="LWMN01000014">
    <property type="protein sequence ID" value="OAQ55208.1"/>
    <property type="molecule type" value="Genomic_DNA"/>
</dbReference>
<evidence type="ECO:0000313" key="3">
    <source>
        <dbReference type="Proteomes" id="UP000078516"/>
    </source>
</evidence>
<accession>A0A179EPM3</accession>
<dbReference type="AlphaFoldDB" id="A0A179EPM3"/>
<dbReference type="RefSeq" id="WP_067484157.1">
    <property type="nucleotide sequence ID" value="NZ_BJUG01000004.1"/>
</dbReference>
<dbReference type="Proteomes" id="UP000321361">
    <property type="component" value="Unassembled WGS sequence"/>
</dbReference>
<reference evidence="1 4" key="2">
    <citation type="submission" date="2019-07" db="EMBL/GenBank/DDBJ databases">
        <title>Whole genome shotgun sequence of Enterococcus thailandicus NBRC 101867.</title>
        <authorList>
            <person name="Hosoyama A."/>
            <person name="Uohara A."/>
            <person name="Ohji S."/>
            <person name="Ichikawa N."/>
        </authorList>
    </citation>
    <scope>NUCLEOTIDE SEQUENCE [LARGE SCALE GENOMIC DNA]</scope>
    <source>
        <strain evidence="1 4">NBRC 101867</strain>
    </source>
</reference>
<reference evidence="2 3" key="1">
    <citation type="submission" date="2016-04" db="EMBL/GenBank/DDBJ databases">
        <title>Draft genome of an Enterococcus thailandicus strain isolated from bovine feces.</title>
        <authorList>
            <person name="Beukers A.G."/>
            <person name="Zaheer R."/>
            <person name="Goji N."/>
            <person name="Cook S.R."/>
            <person name="Amoako K."/>
            <person name="Chaves A.V."/>
            <person name="Ward M.P."/>
            <person name="Mcallister T.A."/>
        </authorList>
    </citation>
    <scope>NUCLEOTIDE SEQUENCE [LARGE SCALE GENOMIC DNA]</scope>
    <source>
        <strain evidence="2 3">F0711D 46</strain>
    </source>
</reference>
<sequence>MKVKSLIVSGMLATTCLYQSVILSGLVDQPIRDKKIELSKESLVNDIQVENNGETVVFKNHRRIKRNELTMLENRISAMEKNPQVPSGGGASQTLIGQRMARLSGSLVYGMRQE</sequence>
<protein>
    <submittedName>
        <fullName evidence="2">Uncharacterized protein</fullName>
    </submittedName>
</protein>
<dbReference type="EMBL" id="BJUG01000004">
    <property type="protein sequence ID" value="GEK36803.1"/>
    <property type="molecule type" value="Genomic_DNA"/>
</dbReference>
<comment type="caution">
    <text evidence="2">The sequence shown here is derived from an EMBL/GenBank/DDBJ whole genome shotgun (WGS) entry which is preliminary data.</text>
</comment>
<organism evidence="2 3">
    <name type="scientific">Enterococcus thailandicus</name>
    <dbReference type="NCBI Taxonomy" id="417368"/>
    <lineage>
        <taxon>Bacteria</taxon>
        <taxon>Bacillati</taxon>
        <taxon>Bacillota</taxon>
        <taxon>Bacilli</taxon>
        <taxon>Lactobacillales</taxon>
        <taxon>Enterococcaceae</taxon>
        <taxon>Enterococcus</taxon>
    </lineage>
</organism>
<dbReference type="GeneID" id="77486942"/>
<evidence type="ECO:0000313" key="4">
    <source>
        <dbReference type="Proteomes" id="UP000321361"/>
    </source>
</evidence>
<keyword evidence="3" id="KW-1185">Reference proteome</keyword>
<gene>
    <name evidence="2" type="ORF">A6E74_08780</name>
    <name evidence="1" type="ORF">ETH01_10900</name>
</gene>
<name>A0A179EPM3_ENTTH</name>
<proteinExistence type="predicted"/>
<evidence type="ECO:0000313" key="1">
    <source>
        <dbReference type="EMBL" id="GEK36803.1"/>
    </source>
</evidence>
<dbReference type="Proteomes" id="UP000078516">
    <property type="component" value="Unassembled WGS sequence"/>
</dbReference>